<keyword evidence="3" id="KW-1185">Reference proteome</keyword>
<dbReference type="Proteomes" id="UP000298656">
    <property type="component" value="Chromosome 1"/>
</dbReference>
<gene>
    <name evidence="2" type="ORF">FAZ95_13825</name>
</gene>
<protein>
    <submittedName>
        <fullName evidence="2">Uncharacterized protein</fullName>
    </submittedName>
</protein>
<feature type="region of interest" description="Disordered" evidence="1">
    <location>
        <begin position="65"/>
        <end position="88"/>
    </location>
</feature>
<dbReference type="KEGG" id="tvl:FAZ95_13825"/>
<dbReference type="RefSeq" id="WP_137332981.1">
    <property type="nucleotide sequence ID" value="NZ_CP040077.1"/>
</dbReference>
<name>A0A4P8IMH7_9BURK</name>
<feature type="compositionally biased region" description="Polar residues" evidence="1">
    <location>
        <begin position="73"/>
        <end position="82"/>
    </location>
</feature>
<evidence type="ECO:0000313" key="3">
    <source>
        <dbReference type="Proteomes" id="UP000298656"/>
    </source>
</evidence>
<reference evidence="2 3" key="1">
    <citation type="submission" date="2019-05" db="EMBL/GenBank/DDBJ databases">
        <title>Burkholderia sp. DHOD12, isolated from subtropical forest soil.</title>
        <authorList>
            <person name="Gao Z.-H."/>
            <person name="Qiu L.-H."/>
        </authorList>
    </citation>
    <scope>NUCLEOTIDE SEQUENCE [LARGE SCALE GENOMIC DNA]</scope>
    <source>
        <strain evidence="2 3">DHOD12</strain>
    </source>
</reference>
<dbReference type="AlphaFoldDB" id="A0A4P8IMH7"/>
<evidence type="ECO:0000313" key="2">
    <source>
        <dbReference type="EMBL" id="QCP50162.1"/>
    </source>
</evidence>
<sequence length="88" mass="9420">MDLIAKRRLKVDSPIVEIPGKNGGEPTYKRTGVEKWISPGEQFTVSDDIGATLVKRHFAVDADAPPEAKPIVPTQTGPTVTLTEPPAA</sequence>
<proteinExistence type="predicted"/>
<dbReference type="EMBL" id="CP040077">
    <property type="protein sequence ID" value="QCP50162.1"/>
    <property type="molecule type" value="Genomic_DNA"/>
</dbReference>
<organism evidence="2 3">
    <name type="scientific">Trinickia violacea</name>
    <dbReference type="NCBI Taxonomy" id="2571746"/>
    <lineage>
        <taxon>Bacteria</taxon>
        <taxon>Pseudomonadati</taxon>
        <taxon>Pseudomonadota</taxon>
        <taxon>Betaproteobacteria</taxon>
        <taxon>Burkholderiales</taxon>
        <taxon>Burkholderiaceae</taxon>
        <taxon>Trinickia</taxon>
    </lineage>
</organism>
<accession>A0A4P8IMH7</accession>
<evidence type="ECO:0000256" key="1">
    <source>
        <dbReference type="SAM" id="MobiDB-lite"/>
    </source>
</evidence>